<name>A0ABN2YAN3_9ACTN</name>
<reference evidence="1 2" key="1">
    <citation type="journal article" date="2019" name="Int. J. Syst. Evol. Microbiol.">
        <title>The Global Catalogue of Microorganisms (GCM) 10K type strain sequencing project: providing services to taxonomists for standard genome sequencing and annotation.</title>
        <authorList>
            <consortium name="The Broad Institute Genomics Platform"/>
            <consortium name="The Broad Institute Genome Sequencing Center for Infectious Disease"/>
            <person name="Wu L."/>
            <person name="Ma J."/>
        </authorList>
    </citation>
    <scope>NUCLEOTIDE SEQUENCE [LARGE SCALE GENOMIC DNA]</scope>
    <source>
        <strain evidence="1 2">JCM 16021</strain>
    </source>
</reference>
<gene>
    <name evidence="1" type="ORF">GCM10009843_21340</name>
</gene>
<proteinExistence type="predicted"/>
<dbReference type="EMBL" id="BAAAQQ010000011">
    <property type="protein sequence ID" value="GAA2124527.1"/>
    <property type="molecule type" value="Genomic_DNA"/>
</dbReference>
<comment type="caution">
    <text evidence="1">The sequence shown here is derived from an EMBL/GenBank/DDBJ whole genome shotgun (WGS) entry which is preliminary data.</text>
</comment>
<dbReference type="RefSeq" id="WP_344303696.1">
    <property type="nucleotide sequence ID" value="NZ_BAAAQQ010000011.1"/>
</dbReference>
<evidence type="ECO:0000313" key="2">
    <source>
        <dbReference type="Proteomes" id="UP001500575"/>
    </source>
</evidence>
<keyword evidence="2" id="KW-1185">Reference proteome</keyword>
<accession>A0ABN2YAN3</accession>
<dbReference type="Proteomes" id="UP001500575">
    <property type="component" value="Unassembled WGS sequence"/>
</dbReference>
<protein>
    <recommendedName>
        <fullName evidence="3">HIRAN domain-containing protein</fullName>
    </recommendedName>
</protein>
<evidence type="ECO:0008006" key="3">
    <source>
        <dbReference type="Google" id="ProtNLM"/>
    </source>
</evidence>
<organism evidence="1 2">
    <name type="scientific">Nocardioides bigeumensis</name>
    <dbReference type="NCBI Taxonomy" id="433657"/>
    <lineage>
        <taxon>Bacteria</taxon>
        <taxon>Bacillati</taxon>
        <taxon>Actinomycetota</taxon>
        <taxon>Actinomycetes</taxon>
        <taxon>Propionibacteriales</taxon>
        <taxon>Nocardioidaceae</taxon>
        <taxon>Nocardioides</taxon>
    </lineage>
</organism>
<sequence>MTVFAPSHELSDLDPTKRVRYSLGMIVGDDELRQDQRYLMARDDRHQRALHGWGVVSGLELVLADDGHLEVHPGAAIDGTGRWIGIDVTQCADLLPWLTSRVDDLPPRPETVTVWVLLCYDECAADPIPVPSGPCRTLDASVQPSRVKDSFRLELTLEEPPVRGDLAEFPEAAVMAALLEEDATLEDKRAALSEFVTSRGDPDGFANRWLDPLDPDCVVLGRIEVPLVDDGGALAFGDDLDEDSLSFADRPLVLSTQFIQEWLLRVEGGGTVVVQPDPTPVPFPLDDLTDVNAPSARAGNVIVGTVADADVGTNVGTDAPPPNPRWEERRLDLNLLADVQIPASFGSSPADTGLVLKYDGAVWRPQVDIVGTTGPAPEREPHVKSRPAAYAIVAGGVVELDFNEDGFLEDLRQRTMYGALKVAMIERQPIGALLSLHFPGYVEALAAFRHLEGRQFVVKLTPEADGALIRTQVVRLTEESIVVFVGRPRDRTNDQFRELVIAGLGRDDLNHSALHVEISVFDDRDNGGLSLRAVPELLQDV</sequence>
<evidence type="ECO:0000313" key="1">
    <source>
        <dbReference type="EMBL" id="GAA2124527.1"/>
    </source>
</evidence>